<dbReference type="PANTHER" id="PTHR47941">
    <property type="entry name" value="PENTATRICOPEPTIDE REPEAT-CONTAINING PROTEIN 3, MITOCHONDRIAL"/>
    <property type="match status" value="1"/>
</dbReference>
<accession>A0A2P6R832</accession>
<dbReference type="NCBIfam" id="TIGR00756">
    <property type="entry name" value="PPR"/>
    <property type="match status" value="3"/>
</dbReference>
<reference evidence="4 5" key="1">
    <citation type="journal article" date="2018" name="Nat. Genet.">
        <title>The Rosa genome provides new insights in the design of modern roses.</title>
        <authorList>
            <person name="Bendahmane M."/>
        </authorList>
    </citation>
    <scope>NUCLEOTIDE SEQUENCE [LARGE SCALE GENOMIC DNA]</scope>
    <source>
        <strain evidence="5">cv. Old Blush</strain>
    </source>
</reference>
<evidence type="ECO:0000313" key="5">
    <source>
        <dbReference type="Proteomes" id="UP000238479"/>
    </source>
</evidence>
<dbReference type="Gene3D" id="1.25.40.10">
    <property type="entry name" value="Tetratricopeptide repeat domain"/>
    <property type="match status" value="4"/>
</dbReference>
<feature type="repeat" description="PPR" evidence="3">
    <location>
        <begin position="380"/>
        <end position="415"/>
    </location>
</feature>
<comment type="caution">
    <text evidence="4">The sequence shown here is derived from an EMBL/GenBank/DDBJ whole genome shotgun (WGS) entry which is preliminary data.</text>
</comment>
<dbReference type="Proteomes" id="UP000238479">
    <property type="component" value="Chromosome 3"/>
</dbReference>
<feature type="repeat" description="PPR" evidence="3">
    <location>
        <begin position="345"/>
        <end position="379"/>
    </location>
</feature>
<keyword evidence="5" id="KW-1185">Reference proteome</keyword>
<evidence type="ECO:0000256" key="2">
    <source>
        <dbReference type="ARBA" id="ARBA00022737"/>
    </source>
</evidence>
<proteinExistence type="inferred from homology"/>
<keyword evidence="2" id="KW-0677">Repeat</keyword>
<organism evidence="4 5">
    <name type="scientific">Rosa chinensis</name>
    <name type="common">China rose</name>
    <dbReference type="NCBI Taxonomy" id="74649"/>
    <lineage>
        <taxon>Eukaryota</taxon>
        <taxon>Viridiplantae</taxon>
        <taxon>Streptophyta</taxon>
        <taxon>Embryophyta</taxon>
        <taxon>Tracheophyta</taxon>
        <taxon>Spermatophyta</taxon>
        <taxon>Magnoliopsida</taxon>
        <taxon>eudicotyledons</taxon>
        <taxon>Gunneridae</taxon>
        <taxon>Pentapetalae</taxon>
        <taxon>rosids</taxon>
        <taxon>fabids</taxon>
        <taxon>Rosales</taxon>
        <taxon>Rosaceae</taxon>
        <taxon>Rosoideae</taxon>
        <taxon>Rosoideae incertae sedis</taxon>
        <taxon>Rosa</taxon>
    </lineage>
</organism>
<name>A0A2P6R832_ROSCH</name>
<protein>
    <submittedName>
        <fullName evidence="4">Putative pentatricopeptide</fullName>
    </submittedName>
</protein>
<feature type="repeat" description="PPR" evidence="3">
    <location>
        <begin position="416"/>
        <end position="452"/>
    </location>
</feature>
<evidence type="ECO:0000313" key="4">
    <source>
        <dbReference type="EMBL" id="PRQ42577.1"/>
    </source>
</evidence>
<evidence type="ECO:0000256" key="3">
    <source>
        <dbReference type="PROSITE-ProRule" id="PRU00708"/>
    </source>
</evidence>
<dbReference type="OrthoDB" id="185373at2759"/>
<comment type="similarity">
    <text evidence="1">Belongs to the PPR family. P subfamily.</text>
</comment>
<dbReference type="EMBL" id="PDCK01000041">
    <property type="protein sequence ID" value="PRQ42577.1"/>
    <property type="molecule type" value="Genomic_DNA"/>
</dbReference>
<dbReference type="AlphaFoldDB" id="A0A2P6R832"/>
<evidence type="ECO:0000256" key="1">
    <source>
        <dbReference type="ARBA" id="ARBA00007626"/>
    </source>
</evidence>
<dbReference type="InterPro" id="IPR002885">
    <property type="entry name" value="PPR_rpt"/>
</dbReference>
<sequence>MYSDTNLKATMASTSSKPKIKTRIKINRPLYINLLFDKEKLPSSLWGGGPTIVPGPGGPEDLPEVFNKVMNTTEGFMKSFVRMHGNLLKDGYEDLAHEIETQLTEKDIVPMIIVVTGIIEEYADAGKTMEALVLYLILLVSNCVPNPYTYSVLIKALAADPEPKFLEVAKECILEMMEKGWQPNAETYTAVFKAFALQEKVEEGKKFREEMEAKGFVADKMAVIDALKGTTGLVVKSIHNILFDDSEYSDSDDDDDIKKFYKLIDLQKLSPYSFVTPLLKIPDIENDPENPKDFQQVFNKMHTAEGFVKTVVRMFKMLEREGFLSQAQEIRAKIYSFCESNDMPEVVIHTGMMEIYSKADRSKEALRVFQRMISLGVAPNAYTYSVLIKGLTKDPNFLDDAKQYVLEMMGNGMQPTAKTYTTLFYAFTQLGKDKLKEAKEFVKQMKARGFVANKKAVKEVLKGKKAPIAKMVINILFAE</sequence>
<dbReference type="Pfam" id="PF01535">
    <property type="entry name" value="PPR"/>
    <property type="match status" value="1"/>
</dbReference>
<feature type="repeat" description="PPR" evidence="3">
    <location>
        <begin position="146"/>
        <end position="183"/>
    </location>
</feature>
<gene>
    <name evidence="4" type="ORF">RchiOBHm_Chr3g0459181</name>
</gene>
<dbReference type="InterPro" id="IPR011990">
    <property type="entry name" value="TPR-like_helical_dom_sf"/>
</dbReference>
<dbReference type="Pfam" id="PF13041">
    <property type="entry name" value="PPR_2"/>
    <property type="match status" value="1"/>
</dbReference>
<feature type="repeat" description="PPR" evidence="3">
    <location>
        <begin position="184"/>
        <end position="218"/>
    </location>
</feature>
<dbReference type="PROSITE" id="PS51375">
    <property type="entry name" value="PPR"/>
    <property type="match status" value="5"/>
</dbReference>
<dbReference type="Gramene" id="PRQ42577">
    <property type="protein sequence ID" value="PRQ42577"/>
    <property type="gene ID" value="RchiOBHm_Chr3g0459181"/>
</dbReference>